<comment type="caution">
    <text evidence="1">The sequence shown here is derived from an EMBL/GenBank/DDBJ whole genome shotgun (WGS) entry which is preliminary data.</text>
</comment>
<dbReference type="RefSeq" id="WP_150032396.1">
    <property type="nucleotide sequence ID" value="NZ_VWSH01000002.1"/>
</dbReference>
<protein>
    <recommendedName>
        <fullName evidence="3">DUF3828 domain-containing protein</fullName>
    </recommendedName>
</protein>
<organism evidence="1 2">
    <name type="scientific">Taibaiella lutea</name>
    <dbReference type="NCBI Taxonomy" id="2608001"/>
    <lineage>
        <taxon>Bacteria</taxon>
        <taxon>Pseudomonadati</taxon>
        <taxon>Bacteroidota</taxon>
        <taxon>Chitinophagia</taxon>
        <taxon>Chitinophagales</taxon>
        <taxon>Chitinophagaceae</taxon>
        <taxon>Taibaiella</taxon>
    </lineage>
</organism>
<keyword evidence="2" id="KW-1185">Reference proteome</keyword>
<gene>
    <name evidence="1" type="ORF">F0919_08875</name>
</gene>
<proteinExistence type="predicted"/>
<accession>A0A5M6CI26</accession>
<dbReference type="EMBL" id="VWSH01000002">
    <property type="protein sequence ID" value="KAA5534717.1"/>
    <property type="molecule type" value="Genomic_DNA"/>
</dbReference>
<evidence type="ECO:0008006" key="3">
    <source>
        <dbReference type="Google" id="ProtNLM"/>
    </source>
</evidence>
<name>A0A5M6CI26_9BACT</name>
<evidence type="ECO:0000313" key="2">
    <source>
        <dbReference type="Proteomes" id="UP000323632"/>
    </source>
</evidence>
<evidence type="ECO:0000313" key="1">
    <source>
        <dbReference type="EMBL" id="KAA5534717.1"/>
    </source>
</evidence>
<reference evidence="1 2" key="1">
    <citation type="submission" date="2019-09" db="EMBL/GenBank/DDBJ databases">
        <title>Genome sequence and assembly of Taibaiella sp.</title>
        <authorList>
            <person name="Chhetri G."/>
        </authorList>
    </citation>
    <scope>NUCLEOTIDE SEQUENCE [LARGE SCALE GENOMIC DNA]</scope>
    <source>
        <strain evidence="1 2">KVB11</strain>
    </source>
</reference>
<dbReference type="AlphaFoldDB" id="A0A5M6CI26"/>
<sequence length="366" mass="41958">MLCFSPYTNDIKTLAMILNALNIRSTAALLPILLLLAACNGKQQQGKPVVTDTTGFVPVNLQTDTLQYLMEGENEDNHYGLFLTKTADTVAIVWDRPSGLQSSAMFYCEWEEKEITSGGDSEVKYKQAYMKSFKPLNIKPFVNHINPELRRLRYLFYSNGGLVGYFNDGTVVGCPRCDPYPGSVERMLQMQPMGTYVVLDDGSLLIDGSRKEYPEEKKEWNEWMIFNSDAEWENFMNDKDDLTSEQNQRHLMQFLNGYIKLCNQNKNLKETMNWVLASTDVTDGFKSAYQQFYRENPEPDFDPVLSAQDCPEKIELQSIGLRDYYFTFTISENKEDLLVTKVKRAGDIWLVDGCGVINIPEEKINR</sequence>
<dbReference type="Proteomes" id="UP000323632">
    <property type="component" value="Unassembled WGS sequence"/>
</dbReference>